<feature type="region of interest" description="Disordered" evidence="1">
    <location>
        <begin position="1"/>
        <end position="39"/>
    </location>
</feature>
<feature type="non-terminal residue" evidence="2">
    <location>
        <position position="1"/>
    </location>
</feature>
<dbReference type="AlphaFoldDB" id="X1QFX4"/>
<evidence type="ECO:0000313" key="2">
    <source>
        <dbReference type="EMBL" id="GAI53716.1"/>
    </source>
</evidence>
<name>X1QFX4_9ZZZZ</name>
<organism evidence="2">
    <name type="scientific">marine sediment metagenome</name>
    <dbReference type="NCBI Taxonomy" id="412755"/>
    <lineage>
        <taxon>unclassified sequences</taxon>
        <taxon>metagenomes</taxon>
        <taxon>ecological metagenomes</taxon>
    </lineage>
</organism>
<dbReference type="EMBL" id="BARV01037726">
    <property type="protein sequence ID" value="GAI53716.1"/>
    <property type="molecule type" value="Genomic_DNA"/>
</dbReference>
<sequence length="39" mass="4549">KREWDESQNIYDRGRQIGSTEEAIKGDRHFSKPADQKGD</sequence>
<proteinExistence type="predicted"/>
<reference evidence="2" key="1">
    <citation type="journal article" date="2014" name="Front. Microbiol.">
        <title>High frequency of phylogenetically diverse reductive dehalogenase-homologous genes in deep subseafloor sedimentary metagenomes.</title>
        <authorList>
            <person name="Kawai M."/>
            <person name="Futagami T."/>
            <person name="Toyoda A."/>
            <person name="Takaki Y."/>
            <person name="Nishi S."/>
            <person name="Hori S."/>
            <person name="Arai W."/>
            <person name="Tsubouchi T."/>
            <person name="Morono Y."/>
            <person name="Uchiyama I."/>
            <person name="Ito T."/>
            <person name="Fujiyama A."/>
            <person name="Inagaki F."/>
            <person name="Takami H."/>
        </authorList>
    </citation>
    <scope>NUCLEOTIDE SEQUENCE</scope>
    <source>
        <strain evidence="2">Expedition CK06-06</strain>
    </source>
</reference>
<comment type="caution">
    <text evidence="2">The sequence shown here is derived from an EMBL/GenBank/DDBJ whole genome shotgun (WGS) entry which is preliminary data.</text>
</comment>
<gene>
    <name evidence="2" type="ORF">S06H3_58295</name>
</gene>
<feature type="compositionally biased region" description="Basic and acidic residues" evidence="1">
    <location>
        <begin position="22"/>
        <end position="39"/>
    </location>
</feature>
<evidence type="ECO:0000256" key="1">
    <source>
        <dbReference type="SAM" id="MobiDB-lite"/>
    </source>
</evidence>
<protein>
    <submittedName>
        <fullName evidence="2">Uncharacterized protein</fullName>
    </submittedName>
</protein>
<accession>X1QFX4</accession>